<name>A0A6P6NN34_CARAU</name>
<dbReference type="OrthoDB" id="416119at2759"/>
<keyword evidence="2" id="KW-1185">Reference proteome</keyword>
<dbReference type="GeneID" id="113083702"/>
<dbReference type="Pfam" id="PF13966">
    <property type="entry name" value="zf-RVT"/>
    <property type="match status" value="1"/>
</dbReference>
<proteinExistence type="predicted"/>
<accession>A0A6P6NN34</accession>
<protein>
    <submittedName>
        <fullName evidence="3">Uncharacterized protein LOC113083702</fullName>
    </submittedName>
</protein>
<evidence type="ECO:0000313" key="2">
    <source>
        <dbReference type="Proteomes" id="UP000515129"/>
    </source>
</evidence>
<reference evidence="3" key="1">
    <citation type="submission" date="2025-08" db="UniProtKB">
        <authorList>
            <consortium name="RefSeq"/>
        </authorList>
    </citation>
    <scope>IDENTIFICATION</scope>
    <source>
        <strain evidence="3">Wakin</strain>
        <tissue evidence="3">Muscle</tissue>
    </source>
</reference>
<dbReference type="AlphaFoldDB" id="A0A6P6NN34"/>
<dbReference type="RefSeq" id="XP_026110470.1">
    <property type="nucleotide sequence ID" value="XM_026254685.1"/>
</dbReference>
<dbReference type="Proteomes" id="UP000515129">
    <property type="component" value="Unplaced"/>
</dbReference>
<evidence type="ECO:0000313" key="3">
    <source>
        <dbReference type="RefSeq" id="XP_026110470.1"/>
    </source>
</evidence>
<dbReference type="InterPro" id="IPR026960">
    <property type="entry name" value="RVT-Znf"/>
</dbReference>
<evidence type="ECO:0000259" key="1">
    <source>
        <dbReference type="Pfam" id="PF13966"/>
    </source>
</evidence>
<feature type="domain" description="Reverse transcriptase zinc-binding" evidence="1">
    <location>
        <begin position="138"/>
        <end position="208"/>
    </location>
</feature>
<gene>
    <name evidence="3" type="primary">LOC113083702</name>
</gene>
<sequence length="314" mass="35397">MFYFLWGSKWERLKRATMKKAPQNGGKGVPDPYLFLGAFYTALHIKYARTPSKQDKTGAMTRFWMGSYLRTQNIVQTDLTMPVAFDQPPAYTHIKNFLKKFNLEKESVTVLTNHRSILSLVQEREQVCPVRGLTLGEAQNVWRNVSHSALHNRHRDLAWMVAHEILPVRAVMHSRGMSKNPICPRSGCGAPETVRHALWECSAVRDLWATAGPQQFPYLPVGGVPDYPMGRGGVSQKQMPAKTPPKLWLTILCIQDAIWTSRNLLVGKRMQGSLHATIQLAKSRLQEYTACRHSDVEGQSYTGKVPIATSPDCP</sequence>
<organism evidence="2 3">
    <name type="scientific">Carassius auratus</name>
    <name type="common">Goldfish</name>
    <dbReference type="NCBI Taxonomy" id="7957"/>
    <lineage>
        <taxon>Eukaryota</taxon>
        <taxon>Metazoa</taxon>
        <taxon>Chordata</taxon>
        <taxon>Craniata</taxon>
        <taxon>Vertebrata</taxon>
        <taxon>Euteleostomi</taxon>
        <taxon>Actinopterygii</taxon>
        <taxon>Neopterygii</taxon>
        <taxon>Teleostei</taxon>
        <taxon>Ostariophysi</taxon>
        <taxon>Cypriniformes</taxon>
        <taxon>Cyprinidae</taxon>
        <taxon>Cyprininae</taxon>
        <taxon>Carassius</taxon>
    </lineage>
</organism>
<dbReference type="KEGG" id="caua:113083702"/>